<feature type="region of interest" description="Disordered" evidence="1">
    <location>
        <begin position="1"/>
        <end position="24"/>
    </location>
</feature>
<feature type="non-terminal residue" evidence="2">
    <location>
        <position position="302"/>
    </location>
</feature>
<evidence type="ECO:0000313" key="2">
    <source>
        <dbReference type="EMBL" id="CAA9523902.1"/>
    </source>
</evidence>
<feature type="compositionally biased region" description="Basic and acidic residues" evidence="1">
    <location>
        <begin position="1"/>
        <end position="13"/>
    </location>
</feature>
<dbReference type="EMBL" id="CADCWA010000136">
    <property type="protein sequence ID" value="CAA9523902.1"/>
    <property type="molecule type" value="Genomic_DNA"/>
</dbReference>
<protein>
    <submittedName>
        <fullName evidence="2">Uncharacterized inner membrane protein RarD</fullName>
    </submittedName>
</protein>
<evidence type="ECO:0000256" key="1">
    <source>
        <dbReference type="SAM" id="MobiDB-lite"/>
    </source>
</evidence>
<feature type="region of interest" description="Disordered" evidence="1">
    <location>
        <begin position="59"/>
        <end position="83"/>
    </location>
</feature>
<feature type="non-terminal residue" evidence="2">
    <location>
        <position position="1"/>
    </location>
</feature>
<feature type="region of interest" description="Disordered" evidence="1">
    <location>
        <begin position="136"/>
        <end position="157"/>
    </location>
</feature>
<feature type="compositionally biased region" description="Low complexity" evidence="1">
    <location>
        <begin position="70"/>
        <end position="82"/>
    </location>
</feature>
<proteinExistence type="predicted"/>
<sequence>GCRRPDDPREDPVRAGVRAGRLRPVGAAPDLLQAAVAGAVGGDRRAPDRLVAARAGAAGGGIAGLGRGAAGAAPPRDAAAAGRDLRADRDQLAGLCPRGQQRAHPGGEPRLLSQPAGQHPARLFRAEGAARAVAVAGGRDRRRRDRGAGGGSVGAPVDQPGAVLQLLSLRAAAQGREGGLDRRADDRNRVAVSAGLVVAAVGGWDRGAGMGQQRPGAVAAGRHRSRLDDSAAVLHRGGAAAALLDAGHSPVHRANTAVRGRGVPVRRSVHGRPRGRLRCNLDGRGAIPHLVLAERAGAGARV</sequence>
<dbReference type="AlphaFoldDB" id="A0A6J4TJU6"/>
<feature type="compositionally biased region" description="Gly residues" evidence="1">
    <location>
        <begin position="59"/>
        <end position="69"/>
    </location>
</feature>
<accession>A0A6J4TJU6</accession>
<gene>
    <name evidence="2" type="ORF">AVDCRST_MAG31-1765</name>
</gene>
<reference evidence="2" key="1">
    <citation type="submission" date="2020-02" db="EMBL/GenBank/DDBJ databases">
        <authorList>
            <person name="Meier V. D."/>
        </authorList>
    </citation>
    <scope>NUCLEOTIDE SEQUENCE</scope>
    <source>
        <strain evidence="2">AVDCRST_MAG31</strain>
    </source>
</reference>
<organism evidence="2">
    <name type="scientific">uncultured Sphingomonas sp</name>
    <dbReference type="NCBI Taxonomy" id="158754"/>
    <lineage>
        <taxon>Bacteria</taxon>
        <taxon>Pseudomonadati</taxon>
        <taxon>Pseudomonadota</taxon>
        <taxon>Alphaproteobacteria</taxon>
        <taxon>Sphingomonadales</taxon>
        <taxon>Sphingomonadaceae</taxon>
        <taxon>Sphingomonas</taxon>
        <taxon>environmental samples</taxon>
    </lineage>
</organism>
<name>A0A6J4TJU6_9SPHN</name>